<accession>A0ABU1YG44</accession>
<protein>
    <submittedName>
        <fullName evidence="2">Uncharacterized protein</fullName>
    </submittedName>
</protein>
<feature type="chain" id="PRO_5046745972" evidence="1">
    <location>
        <begin position="22"/>
        <end position="132"/>
    </location>
</feature>
<name>A0ABU1YG44_ROSSA</name>
<dbReference type="Proteomes" id="UP001180453">
    <property type="component" value="Unassembled WGS sequence"/>
</dbReference>
<gene>
    <name evidence="2" type="ORF">J2X20_000457</name>
</gene>
<dbReference type="RefSeq" id="WP_310260290.1">
    <property type="nucleotide sequence ID" value="NZ_JAVDXU010000001.1"/>
</dbReference>
<dbReference type="EMBL" id="JAVDXU010000001">
    <property type="protein sequence ID" value="MDR7267828.1"/>
    <property type="molecule type" value="Genomic_DNA"/>
</dbReference>
<evidence type="ECO:0000313" key="3">
    <source>
        <dbReference type="Proteomes" id="UP001180453"/>
    </source>
</evidence>
<reference evidence="2 3" key="1">
    <citation type="submission" date="2023-07" db="EMBL/GenBank/DDBJ databases">
        <title>Sorghum-associated microbial communities from plants grown in Nebraska, USA.</title>
        <authorList>
            <person name="Schachtman D."/>
        </authorList>
    </citation>
    <scope>NUCLEOTIDE SEQUENCE [LARGE SCALE GENOMIC DNA]</scope>
    <source>
        <strain evidence="2 3">BE314</strain>
    </source>
</reference>
<proteinExistence type="predicted"/>
<comment type="caution">
    <text evidence="2">The sequence shown here is derived from an EMBL/GenBank/DDBJ whole genome shotgun (WGS) entry which is preliminary data.</text>
</comment>
<keyword evidence="1" id="KW-0732">Signal</keyword>
<feature type="signal peptide" evidence="1">
    <location>
        <begin position="1"/>
        <end position="21"/>
    </location>
</feature>
<keyword evidence="3" id="KW-1185">Reference proteome</keyword>
<organism evidence="2 3">
    <name type="scientific">Roseateles saccharophilus</name>
    <name type="common">Pseudomonas saccharophila</name>
    <dbReference type="NCBI Taxonomy" id="304"/>
    <lineage>
        <taxon>Bacteria</taxon>
        <taxon>Pseudomonadati</taxon>
        <taxon>Pseudomonadota</taxon>
        <taxon>Betaproteobacteria</taxon>
        <taxon>Burkholderiales</taxon>
        <taxon>Sphaerotilaceae</taxon>
        <taxon>Roseateles</taxon>
    </lineage>
</organism>
<evidence type="ECO:0000313" key="2">
    <source>
        <dbReference type="EMBL" id="MDR7267828.1"/>
    </source>
</evidence>
<evidence type="ECO:0000256" key="1">
    <source>
        <dbReference type="SAM" id="SignalP"/>
    </source>
</evidence>
<sequence length="132" mass="14368">MKAAVLPICCTALMSISAAHASSICWVEDVLNRSNEVEVLFGSSFVHVVSAGVQYSWSDRKLKRFSMTESTMLEGGLRLKPGDTAFLDNGGHHSRCELEVVEKDGKLAIKLKSFDHLPGMPAESAVKTVMAR</sequence>